<evidence type="ECO:0000313" key="2">
    <source>
        <dbReference type="EMBL" id="MDF0601497.1"/>
    </source>
</evidence>
<dbReference type="Proteomes" id="UP001220964">
    <property type="component" value="Unassembled WGS sequence"/>
</dbReference>
<protein>
    <submittedName>
        <fullName evidence="2">Uncharacterized protein</fullName>
    </submittedName>
</protein>
<evidence type="ECO:0000256" key="1">
    <source>
        <dbReference type="SAM" id="Coils"/>
    </source>
</evidence>
<keyword evidence="1" id="KW-0175">Coiled coil</keyword>
<dbReference type="SUPFAM" id="SSF57997">
    <property type="entry name" value="Tropomyosin"/>
    <property type="match status" value="1"/>
</dbReference>
<sequence>MADEEHPIEDMTVPLLRQIQGQLARIESDLSDVKERLTAIELLNANTNQRLDRFETRLMRIERRLEILDE</sequence>
<dbReference type="AlphaFoldDB" id="A0AAE3NSY5"/>
<reference evidence="2" key="1">
    <citation type="submission" date="2023-03" db="EMBL/GenBank/DDBJ databases">
        <title>Multiphase analysis and comparison of six strains from genera Psychromarinibacter, Lutimaribacter, and Maritimibacter, including a novel species: Psychromarinibacter sediminicola sp. nov.</title>
        <authorList>
            <person name="Wang Y.-H."/>
            <person name="Ye M.-Q."/>
            <person name="Du Z.-J."/>
        </authorList>
    </citation>
    <scope>NUCLEOTIDE SEQUENCE</scope>
    <source>
        <strain evidence="2">C21-152</strain>
    </source>
</reference>
<gene>
    <name evidence="2" type="ORF">P1J78_12200</name>
</gene>
<accession>A0AAE3NSY5</accession>
<comment type="caution">
    <text evidence="2">The sequence shown here is derived from an EMBL/GenBank/DDBJ whole genome shotgun (WGS) entry which is preliminary data.</text>
</comment>
<dbReference type="EMBL" id="JARGYC010000029">
    <property type="protein sequence ID" value="MDF0601497.1"/>
    <property type="molecule type" value="Genomic_DNA"/>
</dbReference>
<organism evidence="2 3">
    <name type="scientific">Psychromarinibacter sediminicola</name>
    <dbReference type="NCBI Taxonomy" id="3033385"/>
    <lineage>
        <taxon>Bacteria</taxon>
        <taxon>Pseudomonadati</taxon>
        <taxon>Pseudomonadota</taxon>
        <taxon>Alphaproteobacteria</taxon>
        <taxon>Rhodobacterales</taxon>
        <taxon>Paracoccaceae</taxon>
        <taxon>Psychromarinibacter</taxon>
    </lineage>
</organism>
<dbReference type="RefSeq" id="WP_275567638.1">
    <property type="nucleotide sequence ID" value="NZ_JARGYC010000029.1"/>
</dbReference>
<name>A0AAE3NSY5_9RHOB</name>
<evidence type="ECO:0000313" key="3">
    <source>
        <dbReference type="Proteomes" id="UP001220964"/>
    </source>
</evidence>
<keyword evidence="3" id="KW-1185">Reference proteome</keyword>
<proteinExistence type="predicted"/>
<feature type="coiled-coil region" evidence="1">
    <location>
        <begin position="16"/>
        <end position="64"/>
    </location>
</feature>